<dbReference type="Pfam" id="PF02518">
    <property type="entry name" value="HATPase_c"/>
    <property type="match status" value="1"/>
</dbReference>
<dbReference type="InterPro" id="IPR037006">
    <property type="entry name" value="CheA-like_homodim_sf"/>
</dbReference>
<dbReference type="InterPro" id="IPR002545">
    <property type="entry name" value="CheW-lke_dom"/>
</dbReference>
<evidence type="ECO:0000256" key="12">
    <source>
        <dbReference type="PROSITE-ProRule" id="PRU00110"/>
    </source>
</evidence>
<dbReference type="InterPro" id="IPR036061">
    <property type="entry name" value="CheW-like_dom_sf"/>
</dbReference>
<reference evidence="17 18" key="1">
    <citation type="submission" date="2020-04" db="EMBL/GenBank/DDBJ databases">
        <title>Ramlibacter sp. G-1-2-2 isolated from soil.</title>
        <authorList>
            <person name="Dahal R.H."/>
        </authorList>
    </citation>
    <scope>NUCLEOTIDE SEQUENCE [LARGE SCALE GENOMIC DNA]</scope>
    <source>
        <strain evidence="17 18">G-1-2-2</strain>
    </source>
</reference>
<feature type="domain" description="HPt" evidence="16">
    <location>
        <begin position="7"/>
        <end position="111"/>
    </location>
</feature>
<keyword evidence="9" id="KW-0067">ATP-binding</keyword>
<feature type="domain" description="CheW-like" evidence="15">
    <location>
        <begin position="625"/>
        <end position="760"/>
    </location>
</feature>
<dbReference type="Pfam" id="PF01627">
    <property type="entry name" value="Hpt"/>
    <property type="match status" value="1"/>
</dbReference>
<dbReference type="CDD" id="cd16916">
    <property type="entry name" value="HATPase_CheA-like"/>
    <property type="match status" value="1"/>
</dbReference>
<evidence type="ECO:0000256" key="8">
    <source>
        <dbReference type="ARBA" id="ARBA00022777"/>
    </source>
</evidence>
<gene>
    <name evidence="17" type="ORF">HHL11_21415</name>
</gene>
<dbReference type="SMART" id="SM00073">
    <property type="entry name" value="HPT"/>
    <property type="match status" value="1"/>
</dbReference>
<dbReference type="SUPFAM" id="SSF47226">
    <property type="entry name" value="Histidine-containing phosphotransfer domain, HPT domain"/>
    <property type="match status" value="1"/>
</dbReference>
<evidence type="ECO:0000256" key="10">
    <source>
        <dbReference type="ARBA" id="ARBA00023012"/>
    </source>
</evidence>
<evidence type="ECO:0000256" key="1">
    <source>
        <dbReference type="ARBA" id="ARBA00000085"/>
    </source>
</evidence>
<dbReference type="FunFam" id="2.30.30.40:FF:000048">
    <property type="entry name" value="Chemotaxis protein CheA, putative"/>
    <property type="match status" value="1"/>
</dbReference>
<dbReference type="AlphaFoldDB" id="A0A848H8N8"/>
<dbReference type="SUPFAM" id="SSF50341">
    <property type="entry name" value="CheW-like"/>
    <property type="match status" value="1"/>
</dbReference>
<dbReference type="SMART" id="SM00260">
    <property type="entry name" value="CheW"/>
    <property type="match status" value="1"/>
</dbReference>
<accession>A0A848H8N8</accession>
<dbReference type="CDD" id="cd00088">
    <property type="entry name" value="HPT"/>
    <property type="match status" value="1"/>
</dbReference>
<dbReference type="Proteomes" id="UP000541185">
    <property type="component" value="Unassembled WGS sequence"/>
</dbReference>
<feature type="modified residue" description="Phosphohistidine" evidence="12">
    <location>
        <position position="54"/>
    </location>
</feature>
<dbReference type="InterPro" id="IPR051315">
    <property type="entry name" value="Bact_Chemotaxis_CheA"/>
</dbReference>
<dbReference type="InterPro" id="IPR036890">
    <property type="entry name" value="HATPase_C_sf"/>
</dbReference>
<dbReference type="SMART" id="SM01231">
    <property type="entry name" value="H-kinase_dim"/>
    <property type="match status" value="1"/>
</dbReference>
<sequence length="766" mass="81803">MYQPTNAFGDPGAFRTIFFEEALEHLANVEGILLRMDTDAPHPDDLNGIFRAVHSIKGSAAMLGYADMAGLTHLQENLLDLLRKDERALETDDIEAMLKAVDVLRSQVMHHRGQQPQAADDSEVTALLRERVAQPASDARGTKAGEVQRKFRVALQPLEAAIDDGELEMMLGGLSDMGTVTNQQVDNRAGGSVRFEVLLQGAAADLQSVLSLVVAPELITIETITDAQPAATAHGAVPHLHAVPPAAPAALPLGDDDEFFVDPAEFRRKASAATAAALAAAEQESNEEEDDDSIELFVTPQDLKQAPPLPDDHGIDLFVTPQDLKKAVKPAADAGVDLFESPQDFHKARRARPEKAEPAPQAQSAAPVAHDASYIRVATEKIDLLVNLVGELVITEAMLARSGALADASSNDARYTSNSGLADLSRHTRNLQEAVLAIRMLPINNVFQRFPRLVHELSAQLGKRVELKVSGEGTELDRGLIEKISDPLTHLVRNAIDHGLERPESRVAAGKPAVGTVTLRASQRGGNIVIEVTDDGRGLDRERILARAIERGMPIAPDAPDAEVFNLIFEAGFSTAERVTEISGRGVGMDVVRRNIQALGGTIDLSSTAGQGCKVTVSVPLTLAIMEAMTVSIGAETYVLPLAAVVESLSVKASDIHTLPGTGDTLRVREEYLPVLHLARLFPPQQPRGEGAGGIAVIVETEGSNAALIVDELVGQQQVVVKSLEANFRRVPGLAGATVMGDGSVALILDVAHLMRISSREEAMLA</sequence>
<comment type="function">
    <text evidence="11">Involved in the transmission of sensory signals from the chemoreceptors to the flagellar motors. CheA is autophosphorylated; it can transfer its phosphate group to either CheB or CheY.</text>
</comment>
<dbReference type="EC" id="2.7.13.3" evidence="2"/>
<dbReference type="InterPro" id="IPR036641">
    <property type="entry name" value="HPT_dom_sf"/>
</dbReference>
<feature type="compositionally biased region" description="Low complexity" evidence="13">
    <location>
        <begin position="358"/>
        <end position="367"/>
    </location>
</feature>
<comment type="caution">
    <text evidence="17">The sequence shown here is derived from an EMBL/GenBank/DDBJ whole genome shotgun (WGS) entry which is preliminary data.</text>
</comment>
<evidence type="ECO:0000313" key="17">
    <source>
        <dbReference type="EMBL" id="NML46322.1"/>
    </source>
</evidence>
<dbReference type="SUPFAM" id="SSF55874">
    <property type="entry name" value="ATPase domain of HSP90 chaperone/DNA topoisomerase II/histidine kinase"/>
    <property type="match status" value="1"/>
</dbReference>
<evidence type="ECO:0000256" key="11">
    <source>
        <dbReference type="ARBA" id="ARBA00035100"/>
    </source>
</evidence>
<evidence type="ECO:0000259" key="15">
    <source>
        <dbReference type="PROSITE" id="PS50851"/>
    </source>
</evidence>
<dbReference type="PROSITE" id="PS50894">
    <property type="entry name" value="HPT"/>
    <property type="match status" value="1"/>
</dbReference>
<evidence type="ECO:0000256" key="7">
    <source>
        <dbReference type="ARBA" id="ARBA00022741"/>
    </source>
</evidence>
<proteinExistence type="predicted"/>
<evidence type="ECO:0000256" key="9">
    <source>
        <dbReference type="ARBA" id="ARBA00022840"/>
    </source>
</evidence>
<keyword evidence="5 12" id="KW-0597">Phosphoprotein</keyword>
<evidence type="ECO:0000256" key="13">
    <source>
        <dbReference type="SAM" id="MobiDB-lite"/>
    </source>
</evidence>
<dbReference type="GO" id="GO:0005737">
    <property type="term" value="C:cytoplasm"/>
    <property type="evidence" value="ECO:0007669"/>
    <property type="project" value="InterPro"/>
</dbReference>
<name>A0A848H8N8_9BURK</name>
<keyword evidence="8" id="KW-0418">Kinase</keyword>
<dbReference type="Gene3D" id="3.30.565.10">
    <property type="entry name" value="Histidine kinase-like ATPase, C-terminal domain"/>
    <property type="match status" value="1"/>
</dbReference>
<evidence type="ECO:0000313" key="18">
    <source>
        <dbReference type="Proteomes" id="UP000541185"/>
    </source>
</evidence>
<evidence type="ECO:0000256" key="3">
    <source>
        <dbReference type="ARBA" id="ARBA00021495"/>
    </source>
</evidence>
<comment type="catalytic activity">
    <reaction evidence="1">
        <text>ATP + protein L-histidine = ADP + protein N-phospho-L-histidine.</text>
        <dbReference type="EC" id="2.7.13.3"/>
    </reaction>
</comment>
<dbReference type="SUPFAM" id="SSF47384">
    <property type="entry name" value="Homodimeric domain of signal transducing histidine kinase"/>
    <property type="match status" value="1"/>
</dbReference>
<dbReference type="PANTHER" id="PTHR43395:SF10">
    <property type="entry name" value="CHEMOTAXIS PROTEIN CHEA"/>
    <property type="match status" value="1"/>
</dbReference>
<dbReference type="GO" id="GO:0000155">
    <property type="term" value="F:phosphorelay sensor kinase activity"/>
    <property type="evidence" value="ECO:0007669"/>
    <property type="project" value="InterPro"/>
</dbReference>
<dbReference type="PANTHER" id="PTHR43395">
    <property type="entry name" value="SENSOR HISTIDINE KINASE CHEA"/>
    <property type="match status" value="1"/>
</dbReference>
<dbReference type="InterPro" id="IPR004105">
    <property type="entry name" value="CheA-like_dim"/>
</dbReference>
<dbReference type="Pfam" id="PF02895">
    <property type="entry name" value="H-kinase_dim"/>
    <property type="match status" value="1"/>
</dbReference>
<dbReference type="Gene3D" id="2.30.30.40">
    <property type="entry name" value="SH3 Domains"/>
    <property type="match status" value="1"/>
</dbReference>
<dbReference type="InterPro" id="IPR003594">
    <property type="entry name" value="HATPase_dom"/>
</dbReference>
<dbReference type="RefSeq" id="WP_169420593.1">
    <property type="nucleotide sequence ID" value="NZ_JABBFX010000002.1"/>
</dbReference>
<dbReference type="InterPro" id="IPR005467">
    <property type="entry name" value="His_kinase_dom"/>
</dbReference>
<dbReference type="InterPro" id="IPR004358">
    <property type="entry name" value="Sig_transdc_His_kin-like_C"/>
</dbReference>
<feature type="compositionally biased region" description="Basic and acidic residues" evidence="13">
    <location>
        <begin position="345"/>
        <end position="357"/>
    </location>
</feature>
<keyword evidence="6" id="KW-0808">Transferase</keyword>
<dbReference type="Gene3D" id="1.20.120.160">
    <property type="entry name" value="HPT domain"/>
    <property type="match status" value="1"/>
</dbReference>
<evidence type="ECO:0000256" key="2">
    <source>
        <dbReference type="ARBA" id="ARBA00012438"/>
    </source>
</evidence>
<dbReference type="PROSITE" id="PS50109">
    <property type="entry name" value="HIS_KIN"/>
    <property type="match status" value="1"/>
</dbReference>
<dbReference type="GO" id="GO:0005524">
    <property type="term" value="F:ATP binding"/>
    <property type="evidence" value="ECO:0007669"/>
    <property type="project" value="UniProtKB-KW"/>
</dbReference>
<evidence type="ECO:0000259" key="14">
    <source>
        <dbReference type="PROSITE" id="PS50109"/>
    </source>
</evidence>
<dbReference type="GO" id="GO:0006935">
    <property type="term" value="P:chemotaxis"/>
    <property type="evidence" value="ECO:0007669"/>
    <property type="project" value="UniProtKB-KW"/>
</dbReference>
<dbReference type="SMART" id="SM00387">
    <property type="entry name" value="HATPase_c"/>
    <property type="match status" value="1"/>
</dbReference>
<keyword evidence="18" id="KW-1185">Reference proteome</keyword>
<keyword evidence="7" id="KW-0547">Nucleotide-binding</keyword>
<feature type="domain" description="Histidine kinase" evidence="14">
    <location>
        <begin position="421"/>
        <end position="623"/>
    </location>
</feature>
<protein>
    <recommendedName>
        <fullName evidence="3">Chemotaxis protein CheA</fullName>
        <ecNumber evidence="2">2.7.13.3</ecNumber>
    </recommendedName>
</protein>
<dbReference type="InterPro" id="IPR036097">
    <property type="entry name" value="HisK_dim/P_sf"/>
</dbReference>
<dbReference type="CDD" id="cd00731">
    <property type="entry name" value="CheA_reg"/>
    <property type="match status" value="1"/>
</dbReference>
<keyword evidence="4" id="KW-0145">Chemotaxis</keyword>
<dbReference type="InterPro" id="IPR008207">
    <property type="entry name" value="Sig_transdc_His_kin_Hpt_dom"/>
</dbReference>
<feature type="region of interest" description="Disordered" evidence="13">
    <location>
        <begin position="345"/>
        <end position="367"/>
    </location>
</feature>
<evidence type="ECO:0000256" key="6">
    <source>
        <dbReference type="ARBA" id="ARBA00022679"/>
    </source>
</evidence>
<dbReference type="Gene3D" id="1.10.287.560">
    <property type="entry name" value="Histidine kinase CheA-like, homodimeric domain"/>
    <property type="match status" value="1"/>
</dbReference>
<keyword evidence="10" id="KW-0902">Two-component regulatory system</keyword>
<dbReference type="PRINTS" id="PR00344">
    <property type="entry name" value="BCTRLSENSOR"/>
</dbReference>
<dbReference type="EMBL" id="JABBFX010000002">
    <property type="protein sequence ID" value="NML46322.1"/>
    <property type="molecule type" value="Genomic_DNA"/>
</dbReference>
<evidence type="ECO:0000256" key="4">
    <source>
        <dbReference type="ARBA" id="ARBA00022500"/>
    </source>
</evidence>
<dbReference type="Pfam" id="PF01584">
    <property type="entry name" value="CheW"/>
    <property type="match status" value="1"/>
</dbReference>
<dbReference type="PROSITE" id="PS50851">
    <property type="entry name" value="CHEW"/>
    <property type="match status" value="1"/>
</dbReference>
<organism evidence="17 18">
    <name type="scientific">Ramlibacter agri</name>
    <dbReference type="NCBI Taxonomy" id="2728837"/>
    <lineage>
        <taxon>Bacteria</taxon>
        <taxon>Pseudomonadati</taxon>
        <taxon>Pseudomonadota</taxon>
        <taxon>Betaproteobacteria</taxon>
        <taxon>Burkholderiales</taxon>
        <taxon>Comamonadaceae</taxon>
        <taxon>Ramlibacter</taxon>
    </lineage>
</organism>
<evidence type="ECO:0000256" key="5">
    <source>
        <dbReference type="ARBA" id="ARBA00022553"/>
    </source>
</evidence>
<dbReference type="FunFam" id="3.30.565.10:FF:000016">
    <property type="entry name" value="Chemotaxis protein CheA, putative"/>
    <property type="match status" value="1"/>
</dbReference>
<evidence type="ECO:0000259" key="16">
    <source>
        <dbReference type="PROSITE" id="PS50894"/>
    </source>
</evidence>